<evidence type="ECO:0000256" key="4">
    <source>
        <dbReference type="ARBA" id="ARBA00012595"/>
    </source>
</evidence>
<comment type="cofactor">
    <cofactor evidence="2">
        <name>Ca(2+)</name>
        <dbReference type="ChEBI" id="CHEBI:29108"/>
    </cofactor>
</comment>
<feature type="chain" id="PRO_5020802398" description="alpha-amylase" evidence="18">
    <location>
        <begin position="22"/>
        <end position="534"/>
    </location>
</feature>
<keyword evidence="11" id="KW-0119">Carbohydrate metabolism</keyword>
<feature type="disulfide bond" evidence="16">
    <location>
        <begin position="171"/>
        <end position="185"/>
    </location>
</feature>
<dbReference type="InParanoid" id="A0A4Q1BI23"/>
<keyword evidence="9 16" id="KW-1015">Disulfide bond</keyword>
<gene>
    <name evidence="20" type="ORF">M231_05425</name>
</gene>
<dbReference type="Pfam" id="PF09260">
    <property type="entry name" value="A_amylase_dom_C"/>
    <property type="match status" value="1"/>
</dbReference>
<evidence type="ECO:0000256" key="10">
    <source>
        <dbReference type="ARBA" id="ARBA00023180"/>
    </source>
</evidence>
<keyword evidence="7" id="KW-0378">Hydrolase</keyword>
<sequence>MTVLYLSRLLGLWLCVTLTTALTLPELRHRSIYQVITDRFARADDQIVACDTGARLYCGGDWKGLERRLDYIQGMGFDTVWISPVVANIEGTTISLGDAYHGYWASDMSKVNRHFGTEQDLIDLSNSIHSKGMYLMVDVVANHVGTISRQVFNPSNFYGVLDSPDDFHEFCIPNDWDDSTQIEQCWLTEEMADLNTEKPKVVGALHTWIRQLVQKYSIDALRIDTVKHIRKDFWPDFIFQAGVAAMGEVLQGDPSYLGPYQRSAVGSLLDYATFWHLRRAFESTEGNMRSLAEMIGRVHRLLPDPTLLGSFLDNHDFARLAGVAPDPVLVKNAAVYPFISDGFPIVYMGQEHGLRGGHDPHNREAIWLHGYETTSPLYSTFLTLNTARRKAIQHPPFLSTLIRTLILNNHTISISKPPLLTILTNSGSLSPTFVVHVPSMLTSYKPLLPVIDVISGQIFSTDPRGGLSVPLLNGEPRVFLPLNIHLGDGVKAELWKSTNKVEQQGQERKQRHKKGMGSLVGWLSLSRNSDQSEL</sequence>
<dbReference type="EMBL" id="SDIL01000072">
    <property type="protein sequence ID" value="RXK37283.1"/>
    <property type="molecule type" value="Genomic_DNA"/>
</dbReference>
<dbReference type="InterPro" id="IPR015340">
    <property type="entry name" value="A_amylase_C_dom"/>
</dbReference>
<dbReference type="InterPro" id="IPR006047">
    <property type="entry name" value="GH13_cat_dom"/>
</dbReference>
<evidence type="ECO:0000256" key="7">
    <source>
        <dbReference type="ARBA" id="ARBA00022801"/>
    </source>
</evidence>
<dbReference type="InterPro" id="IPR017853">
    <property type="entry name" value="GH"/>
</dbReference>
<dbReference type="STRING" id="5217.A0A4Q1BI23"/>
<feature type="binding site" evidence="17">
    <location>
        <position position="363"/>
    </location>
    <ligand>
        <name>substrate</name>
    </ligand>
</feature>
<feature type="binding site" evidence="17">
    <location>
        <position position="104"/>
    </location>
    <ligand>
        <name>substrate</name>
    </ligand>
</feature>
<keyword evidence="8 15" id="KW-0106">Calcium</keyword>
<evidence type="ECO:0000256" key="12">
    <source>
        <dbReference type="ARBA" id="ARBA00023295"/>
    </source>
</evidence>
<evidence type="ECO:0000256" key="18">
    <source>
        <dbReference type="SAM" id="SignalP"/>
    </source>
</evidence>
<dbReference type="GO" id="GO:0004556">
    <property type="term" value="F:alpha-amylase activity"/>
    <property type="evidence" value="ECO:0007669"/>
    <property type="project" value="UniProtKB-EC"/>
</dbReference>
<dbReference type="Gene3D" id="2.60.40.1180">
    <property type="entry name" value="Golgi alpha-mannosidase II"/>
    <property type="match status" value="1"/>
</dbReference>
<dbReference type="AlphaFoldDB" id="A0A4Q1BI23"/>
<evidence type="ECO:0000256" key="13">
    <source>
        <dbReference type="PIRSR" id="PIRSR001024-1"/>
    </source>
</evidence>
<dbReference type="GO" id="GO:0005509">
    <property type="term" value="F:calcium ion binding"/>
    <property type="evidence" value="ECO:0007669"/>
    <property type="project" value="InterPro"/>
</dbReference>
<protein>
    <recommendedName>
        <fullName evidence="4">alpha-amylase</fullName>
        <ecNumber evidence="4">3.2.1.1</ecNumber>
    </recommendedName>
</protein>
<evidence type="ECO:0000256" key="14">
    <source>
        <dbReference type="PIRSR" id="PIRSR001024-2"/>
    </source>
</evidence>
<evidence type="ECO:0000256" key="8">
    <source>
        <dbReference type="ARBA" id="ARBA00022837"/>
    </source>
</evidence>
<feature type="binding site" evidence="15">
    <location>
        <position position="183"/>
    </location>
    <ligand>
        <name>Ca(2+)</name>
        <dbReference type="ChEBI" id="CHEBI:29108"/>
        <label>1</label>
    </ligand>
</feature>
<evidence type="ECO:0000256" key="6">
    <source>
        <dbReference type="ARBA" id="ARBA00022729"/>
    </source>
</evidence>
<evidence type="ECO:0000256" key="2">
    <source>
        <dbReference type="ARBA" id="ARBA00001913"/>
    </source>
</evidence>
<feature type="binding site" evidence="15">
    <location>
        <position position="142"/>
    </location>
    <ligand>
        <name>Ca(2+)</name>
        <dbReference type="ChEBI" id="CHEBI:29108"/>
        <label>1</label>
    </ligand>
</feature>
<feature type="active site" description="Nucleophile" evidence="13">
    <location>
        <position position="224"/>
    </location>
</feature>
<feature type="binding site" evidence="17">
    <location>
        <position position="316"/>
    </location>
    <ligand>
        <name>substrate</name>
    </ligand>
</feature>
<accession>A0A4Q1BI23</accession>
<dbReference type="VEuPathDB" id="FungiDB:TREMEDRAFT_32639"/>
<comment type="caution">
    <text evidence="20">The sequence shown here is derived from an EMBL/GenBank/DDBJ whole genome shotgun (WGS) entry which is preliminary data.</text>
</comment>
<evidence type="ECO:0000313" key="20">
    <source>
        <dbReference type="EMBL" id="RXK37283.1"/>
    </source>
</evidence>
<dbReference type="GO" id="GO:0016052">
    <property type="term" value="P:carbohydrate catabolic process"/>
    <property type="evidence" value="ECO:0007669"/>
    <property type="project" value="InterPro"/>
</dbReference>
<proteinExistence type="inferred from homology"/>
<keyword evidence="6 18" id="KW-0732">Signal</keyword>
<dbReference type="InterPro" id="IPR013780">
    <property type="entry name" value="Glyco_hydro_b"/>
</dbReference>
<feature type="binding site" evidence="15">
    <location>
        <position position="248"/>
    </location>
    <ligand>
        <name>Ca(2+)</name>
        <dbReference type="ChEBI" id="CHEBI:29108"/>
        <label>2</label>
    </ligand>
</feature>
<feature type="signal peptide" evidence="18">
    <location>
        <begin position="1"/>
        <end position="21"/>
    </location>
</feature>
<dbReference type="SUPFAM" id="SSF51011">
    <property type="entry name" value="Glycosyl hydrolase domain"/>
    <property type="match status" value="1"/>
</dbReference>
<feature type="binding site" evidence="17">
    <location>
        <position position="252"/>
    </location>
    <ligand>
        <name>substrate</name>
    </ligand>
</feature>
<feature type="binding site" evidence="15">
    <location>
        <position position="193"/>
    </location>
    <ligand>
        <name>Ca(2+)</name>
        <dbReference type="ChEBI" id="CHEBI:29108"/>
        <label>1</label>
    </ligand>
</feature>
<dbReference type="PANTHER" id="PTHR10357:SF215">
    <property type="entry name" value="ALPHA-AMYLASE 1"/>
    <property type="match status" value="1"/>
</dbReference>
<dbReference type="OrthoDB" id="204980at2759"/>
<dbReference type="EC" id="3.2.1.1" evidence="4"/>
<feature type="binding site" evidence="17">
    <location>
        <position position="222"/>
    </location>
    <ligand>
        <name>substrate</name>
    </ligand>
</feature>
<keyword evidence="5 15" id="KW-0479">Metal-binding</keyword>
<evidence type="ECO:0000256" key="5">
    <source>
        <dbReference type="ARBA" id="ARBA00022723"/>
    </source>
</evidence>
<dbReference type="Proteomes" id="UP000289152">
    <property type="component" value="Unassembled WGS sequence"/>
</dbReference>
<organism evidence="20 21">
    <name type="scientific">Tremella mesenterica</name>
    <name type="common">Jelly fungus</name>
    <dbReference type="NCBI Taxonomy" id="5217"/>
    <lineage>
        <taxon>Eukaryota</taxon>
        <taxon>Fungi</taxon>
        <taxon>Dikarya</taxon>
        <taxon>Basidiomycota</taxon>
        <taxon>Agaricomycotina</taxon>
        <taxon>Tremellomycetes</taxon>
        <taxon>Tremellales</taxon>
        <taxon>Tremellaceae</taxon>
        <taxon>Tremella</taxon>
    </lineage>
</organism>
<keyword evidence="10" id="KW-0325">Glycoprotein</keyword>
<dbReference type="CDD" id="cd11319">
    <property type="entry name" value="AmyAc_euk_AmyA"/>
    <property type="match status" value="1"/>
</dbReference>
<evidence type="ECO:0000313" key="21">
    <source>
        <dbReference type="Proteomes" id="UP000289152"/>
    </source>
</evidence>
<dbReference type="PANTHER" id="PTHR10357">
    <property type="entry name" value="ALPHA-AMYLASE FAMILY MEMBER"/>
    <property type="match status" value="1"/>
</dbReference>
<dbReference type="SMART" id="SM00642">
    <property type="entry name" value="Aamy"/>
    <property type="match status" value="1"/>
</dbReference>
<dbReference type="Gene3D" id="3.20.20.80">
    <property type="entry name" value="Glycosidases"/>
    <property type="match status" value="1"/>
</dbReference>
<name>A0A4Q1BI23_TREME</name>
<dbReference type="InterPro" id="IPR013777">
    <property type="entry name" value="A-amylase-like"/>
</dbReference>
<keyword evidence="21" id="KW-1185">Reference proteome</keyword>
<feature type="binding site" evidence="17">
    <location>
        <position position="143"/>
    </location>
    <ligand>
        <name>substrate</name>
    </ligand>
</feature>
<evidence type="ECO:0000256" key="1">
    <source>
        <dbReference type="ARBA" id="ARBA00000548"/>
    </source>
</evidence>
<reference evidence="20 21" key="1">
    <citation type="submission" date="2016-06" db="EMBL/GenBank/DDBJ databases">
        <title>Evolution of pathogenesis and genome organization in the Tremellales.</title>
        <authorList>
            <person name="Cuomo C."/>
            <person name="Litvintseva A."/>
            <person name="Heitman J."/>
            <person name="Chen Y."/>
            <person name="Sun S."/>
            <person name="Springer D."/>
            <person name="Dromer F."/>
            <person name="Young S."/>
            <person name="Zeng Q."/>
            <person name="Chapman S."/>
            <person name="Gujja S."/>
            <person name="Saif S."/>
            <person name="Birren B."/>
        </authorList>
    </citation>
    <scope>NUCLEOTIDE SEQUENCE [LARGE SCALE GENOMIC DNA]</scope>
    <source>
        <strain evidence="20 21">ATCC 28783</strain>
    </source>
</reference>
<feature type="binding site" evidence="15">
    <location>
        <position position="224"/>
    </location>
    <ligand>
        <name>Ca(2+)</name>
        <dbReference type="ChEBI" id="CHEBI:29108"/>
        <label>2</label>
    </ligand>
</feature>
<dbReference type="PIRSF" id="PIRSF001024">
    <property type="entry name" value="Alph-amyl_fung"/>
    <property type="match status" value="1"/>
</dbReference>
<evidence type="ECO:0000256" key="16">
    <source>
        <dbReference type="PIRSR" id="PIRSR001024-4"/>
    </source>
</evidence>
<dbReference type="SUPFAM" id="SSF51445">
    <property type="entry name" value="(Trans)glycosidases"/>
    <property type="match status" value="1"/>
</dbReference>
<evidence type="ECO:0000256" key="9">
    <source>
        <dbReference type="ARBA" id="ARBA00023157"/>
    </source>
</evidence>
<evidence type="ECO:0000256" key="15">
    <source>
        <dbReference type="PIRSR" id="PIRSR001024-3"/>
    </source>
</evidence>
<evidence type="ECO:0000256" key="17">
    <source>
        <dbReference type="PIRSR" id="PIRSR001024-5"/>
    </source>
</evidence>
<evidence type="ECO:0000256" key="3">
    <source>
        <dbReference type="ARBA" id="ARBA00008061"/>
    </source>
</evidence>
<feature type="site" description="Transition state stabilizer" evidence="14">
    <location>
        <position position="316"/>
    </location>
</feature>
<keyword evidence="12" id="KW-0326">Glycosidase</keyword>
<comment type="similarity">
    <text evidence="3">Belongs to the glycosyl hydrolase 13 family.</text>
</comment>
<evidence type="ECO:0000256" key="11">
    <source>
        <dbReference type="ARBA" id="ARBA00023277"/>
    </source>
</evidence>
<dbReference type="FunCoup" id="A0A4Q1BI23">
    <property type="interactions" value="109"/>
</dbReference>
<dbReference type="Pfam" id="PF00128">
    <property type="entry name" value="Alpha-amylase"/>
    <property type="match status" value="1"/>
</dbReference>
<evidence type="ECO:0000259" key="19">
    <source>
        <dbReference type="SMART" id="SM00642"/>
    </source>
</evidence>
<feature type="binding site" evidence="15">
    <location>
        <position position="228"/>
    </location>
    <ligand>
        <name>Ca(2+)</name>
        <dbReference type="ChEBI" id="CHEBI:29108"/>
        <label>1</label>
    </ligand>
</feature>
<dbReference type="FunFam" id="3.20.20.80:FF:000120">
    <property type="entry name" value="Alpha-amylase A"/>
    <property type="match status" value="1"/>
</dbReference>
<feature type="active site" description="Proton donor" evidence="13">
    <location>
        <position position="248"/>
    </location>
</feature>
<feature type="domain" description="Glycosyl hydrolase family 13 catalytic" evidence="19">
    <location>
        <begin position="34"/>
        <end position="388"/>
    </location>
</feature>
<feature type="disulfide bond" evidence="16">
    <location>
        <begin position="50"/>
        <end position="58"/>
    </location>
</feature>
<comment type="catalytic activity">
    <reaction evidence="1">
        <text>Endohydrolysis of (1-&gt;4)-alpha-D-glucosidic linkages in polysaccharides containing three or more (1-&gt;4)-alpha-linked D-glucose units.</text>
        <dbReference type="EC" id="3.2.1.1"/>
    </reaction>
</comment>